<evidence type="ECO:0000313" key="8">
    <source>
        <dbReference type="EMBL" id="GAB1293492.1"/>
    </source>
</evidence>
<dbReference type="SUPFAM" id="SSF54117">
    <property type="entry name" value="Interleukin 8-like chemokines"/>
    <property type="match status" value="1"/>
</dbReference>
<protein>
    <recommendedName>
        <fullName evidence="5">C-C motif chemokine</fullName>
    </recommendedName>
</protein>
<dbReference type="Proteomes" id="UP001623349">
    <property type="component" value="Unassembled WGS sequence"/>
</dbReference>
<name>A0ABQ0F2I9_APOSI</name>
<dbReference type="PROSITE" id="PS00472">
    <property type="entry name" value="SMALL_CYTOKINES_CC"/>
    <property type="match status" value="1"/>
</dbReference>
<dbReference type="InterPro" id="IPR039809">
    <property type="entry name" value="Chemokine_b/g/d"/>
</dbReference>
<keyword evidence="4" id="KW-1015">Disulfide bond</keyword>
<gene>
    <name evidence="8" type="ORF">APTSU1_000872400</name>
</gene>
<organism evidence="8 9">
    <name type="scientific">Apodemus speciosus</name>
    <name type="common">Large Japanese field mouse</name>
    <dbReference type="NCBI Taxonomy" id="105296"/>
    <lineage>
        <taxon>Eukaryota</taxon>
        <taxon>Metazoa</taxon>
        <taxon>Chordata</taxon>
        <taxon>Craniata</taxon>
        <taxon>Vertebrata</taxon>
        <taxon>Euteleostomi</taxon>
        <taxon>Mammalia</taxon>
        <taxon>Eutheria</taxon>
        <taxon>Euarchontoglires</taxon>
        <taxon>Glires</taxon>
        <taxon>Rodentia</taxon>
        <taxon>Myomorpha</taxon>
        <taxon>Muroidea</taxon>
        <taxon>Muridae</taxon>
        <taxon>Murinae</taxon>
        <taxon>Apodemus</taxon>
    </lineage>
</organism>
<evidence type="ECO:0000256" key="5">
    <source>
        <dbReference type="RuleBase" id="RU361150"/>
    </source>
</evidence>
<evidence type="ECO:0000313" key="9">
    <source>
        <dbReference type="Proteomes" id="UP001623349"/>
    </source>
</evidence>
<comment type="caution">
    <text evidence="8">The sequence shown here is derived from an EMBL/GenBank/DDBJ whole genome shotgun (WGS) entry which is preliminary data.</text>
</comment>
<evidence type="ECO:0000256" key="2">
    <source>
        <dbReference type="ARBA" id="ARBA00022500"/>
    </source>
</evidence>
<keyword evidence="3 5" id="KW-0202">Cytokine</keyword>
<keyword evidence="5" id="KW-0964">Secreted</keyword>
<evidence type="ECO:0000256" key="6">
    <source>
        <dbReference type="SAM" id="SignalP"/>
    </source>
</evidence>
<keyword evidence="9" id="KW-1185">Reference proteome</keyword>
<dbReference type="InterPro" id="IPR036048">
    <property type="entry name" value="Interleukin_8-like_sf"/>
</dbReference>
<feature type="chain" id="PRO_5047202384" description="C-C motif chemokine" evidence="6">
    <location>
        <begin position="41"/>
        <end position="108"/>
    </location>
</feature>
<accession>A0ABQ0F2I9</accession>
<feature type="signal peptide" evidence="6">
    <location>
        <begin position="1"/>
        <end position="40"/>
    </location>
</feature>
<keyword evidence="2 5" id="KW-0145">Chemotaxis</keyword>
<dbReference type="EMBL" id="BAAFST010000008">
    <property type="protein sequence ID" value="GAB1293492.1"/>
    <property type="molecule type" value="Genomic_DNA"/>
</dbReference>
<evidence type="ECO:0000256" key="4">
    <source>
        <dbReference type="ARBA" id="ARBA00023157"/>
    </source>
</evidence>
<comment type="similarity">
    <text evidence="1 5">Belongs to the intercrine beta (chemokine CC) family.</text>
</comment>
<dbReference type="InterPro" id="IPR001811">
    <property type="entry name" value="Chemokine_IL8-like_dom"/>
</dbReference>
<dbReference type="PANTHER" id="PTHR12015">
    <property type="entry name" value="SMALL INDUCIBLE CYTOKINE A"/>
    <property type="match status" value="1"/>
</dbReference>
<dbReference type="PRINTS" id="PR00436">
    <property type="entry name" value="INTERLEUKIN8"/>
</dbReference>
<dbReference type="CDD" id="cd00272">
    <property type="entry name" value="Chemokine_CC"/>
    <property type="match status" value="1"/>
</dbReference>
<feature type="domain" description="Chemokine interleukin-8-like" evidence="7">
    <location>
        <begin position="49"/>
        <end position="107"/>
    </location>
</feature>
<evidence type="ECO:0000256" key="1">
    <source>
        <dbReference type="ARBA" id="ARBA00010868"/>
    </source>
</evidence>
<comment type="subcellular location">
    <subcellularLocation>
        <location evidence="5">Secreted</location>
    </subcellularLocation>
</comment>
<evidence type="ECO:0000256" key="3">
    <source>
        <dbReference type="ARBA" id="ARBA00022514"/>
    </source>
</evidence>
<dbReference type="PANTHER" id="PTHR12015:SF102">
    <property type="entry name" value="C-C MOTIF CHEMOKINE 22"/>
    <property type="match status" value="1"/>
</dbReference>
<dbReference type="Pfam" id="PF00048">
    <property type="entry name" value="IL8"/>
    <property type="match status" value="1"/>
</dbReference>
<dbReference type="SMART" id="SM00199">
    <property type="entry name" value="SCY"/>
    <property type="match status" value="1"/>
</dbReference>
<sequence>MGEKWRGHLTTIHTSIMATLRVSVLVALVLLAVAIQTSDAGPYGANVEDSICCQDYIRHPLPPRLVKEFFWTSKSCRKPGVVLITIKHRYICADPRHDWVKKLLRKLA</sequence>
<dbReference type="InterPro" id="IPR000827">
    <property type="entry name" value="Chemokine_CC_CS"/>
</dbReference>
<dbReference type="Gene3D" id="2.40.50.40">
    <property type="match status" value="1"/>
</dbReference>
<keyword evidence="6" id="KW-0732">Signal</keyword>
<evidence type="ECO:0000259" key="7">
    <source>
        <dbReference type="SMART" id="SM00199"/>
    </source>
</evidence>
<reference evidence="8 9" key="1">
    <citation type="submission" date="2024-08" db="EMBL/GenBank/DDBJ databases">
        <title>The draft genome of Apodemus speciosus.</title>
        <authorList>
            <person name="Nabeshima K."/>
            <person name="Suzuki S."/>
            <person name="Onuma M."/>
        </authorList>
    </citation>
    <scope>NUCLEOTIDE SEQUENCE [LARGE SCALE GENOMIC DNA]</scope>
    <source>
        <strain evidence="8">IB14-021</strain>
    </source>
</reference>
<proteinExistence type="inferred from homology"/>